<dbReference type="Proteomes" id="UP001430356">
    <property type="component" value="Unassembled WGS sequence"/>
</dbReference>
<keyword evidence="3 8" id="KW-0812">Transmembrane</keyword>
<name>A0AAW0EU65_9TRYP</name>
<evidence type="ECO:0000313" key="11">
    <source>
        <dbReference type="Proteomes" id="UP001430356"/>
    </source>
</evidence>
<reference evidence="10 11" key="1">
    <citation type="journal article" date="2021" name="MBio">
        <title>A New Model Trypanosomatid, Novymonas esmeraldas: Genomic Perception of Its 'Candidatus Pandoraea novymonadis' Endosymbiont.</title>
        <authorList>
            <person name="Zakharova A."/>
            <person name="Saura A."/>
            <person name="Butenko A."/>
            <person name="Podesvova L."/>
            <person name="Warmusova S."/>
            <person name="Kostygov A.Y."/>
            <person name="Nenarokova A."/>
            <person name="Lukes J."/>
            <person name="Opperdoes F.R."/>
            <person name="Yurchenko V."/>
        </authorList>
    </citation>
    <scope>NUCLEOTIDE SEQUENCE [LARGE SCALE GENOMIC DNA]</scope>
    <source>
        <strain evidence="10 11">E262AT.01</strain>
    </source>
</reference>
<evidence type="ECO:0000256" key="8">
    <source>
        <dbReference type="SAM" id="Phobius"/>
    </source>
</evidence>
<evidence type="ECO:0000256" key="2">
    <source>
        <dbReference type="ARBA" id="ARBA00009295"/>
    </source>
</evidence>
<comment type="caution">
    <text evidence="10">The sequence shown here is derived from an EMBL/GenBank/DDBJ whole genome shotgun (WGS) entry which is preliminary data.</text>
</comment>
<accession>A0AAW0EU65</accession>
<gene>
    <name evidence="10" type="ORF">NESM_000599600</name>
</gene>
<evidence type="ECO:0000256" key="3">
    <source>
        <dbReference type="ARBA" id="ARBA00022692"/>
    </source>
</evidence>
<feature type="domain" description="Fatty acid desaturase" evidence="9">
    <location>
        <begin position="134"/>
        <end position="393"/>
    </location>
</feature>
<dbReference type="InterPro" id="IPR005804">
    <property type="entry name" value="FA_desaturase_dom"/>
</dbReference>
<dbReference type="EMBL" id="JAECZO010000080">
    <property type="protein sequence ID" value="KAK7196610.1"/>
    <property type="molecule type" value="Genomic_DNA"/>
</dbReference>
<feature type="transmembrane region" description="Helical" evidence="8">
    <location>
        <begin position="238"/>
        <end position="258"/>
    </location>
</feature>
<keyword evidence="11" id="KW-1185">Reference proteome</keyword>
<comment type="similarity">
    <text evidence="2">Belongs to the fatty acid desaturase type 1 family.</text>
</comment>
<keyword evidence="7 8" id="KW-0472">Membrane</keyword>
<dbReference type="GO" id="GO:0016717">
    <property type="term" value="F:oxidoreductase activity, acting on paired donors, with oxidation of a pair of donors resulting in the reduction of molecular oxygen to two molecules of water"/>
    <property type="evidence" value="ECO:0007669"/>
    <property type="project" value="TreeGrafter"/>
</dbReference>
<dbReference type="AlphaFoldDB" id="A0AAW0EU65"/>
<evidence type="ECO:0000259" key="9">
    <source>
        <dbReference type="Pfam" id="PF00487"/>
    </source>
</evidence>
<evidence type="ECO:0000256" key="6">
    <source>
        <dbReference type="ARBA" id="ARBA00023098"/>
    </source>
</evidence>
<dbReference type="PIRSF" id="PIRSF015921">
    <property type="entry name" value="FA_sphinglp_des"/>
    <property type="match status" value="1"/>
</dbReference>
<dbReference type="GO" id="GO:0016020">
    <property type="term" value="C:membrane"/>
    <property type="evidence" value="ECO:0007669"/>
    <property type="project" value="UniProtKB-SubCell"/>
</dbReference>
<dbReference type="SUPFAM" id="SSF55856">
    <property type="entry name" value="Cytochrome b5-like heme/steroid binding domain"/>
    <property type="match status" value="1"/>
</dbReference>
<dbReference type="Pfam" id="PF00487">
    <property type="entry name" value="FA_desaturase"/>
    <property type="match status" value="1"/>
</dbReference>
<keyword evidence="4 8" id="KW-1133">Transmembrane helix</keyword>
<dbReference type="CDD" id="cd03506">
    <property type="entry name" value="Delta6-FADS-like"/>
    <property type="match status" value="1"/>
</dbReference>
<feature type="transmembrane region" description="Helical" evidence="8">
    <location>
        <begin position="123"/>
        <end position="145"/>
    </location>
</feature>
<protein>
    <submittedName>
        <fullName evidence="10">Delta-5 fatty acid desaturase</fullName>
    </submittedName>
</protein>
<sequence length="417" mass="48091">MALNDALPQQKYEILIDGVLYDCTNLRHPGGSVYRYFLGSGDATETFQQFHLKLPKASKYLQRLPSRPAPPQSNVDLAEQKRLAKLSRDFKALHDACVEEGLFDASWLHIAYRMGELILMHALGIYMLFHAPSLWPVSLILLGVAEGRCGWLMHEAGHYSVTGIPWLDIKLQEVLYGLGDGMSAAWWRSQHNKHHASPQKHRHDVDMETLPLVAFNKAIARRGKRNPYIRRWISWQQYVFGPITCSIIALYWQLFLHVRHSARTRRYTELLSMLCRWVSVGVLCHSLHVSFWRGLGGVLFSQAFSSAYIFVSFSLSHSHLPTLPEDQHVHFVEYGSYHTMNVAPSWFVTWFMAYLNYQVEHHLFPCMPQFRFVALAPRVRRLFEENGLVYDSRSYKSSMKATFDNLGAVADYIVSKE</sequence>
<dbReference type="InterPro" id="IPR036400">
    <property type="entry name" value="Cyt_B5-like_heme/steroid_sf"/>
</dbReference>
<organism evidence="10 11">
    <name type="scientific">Novymonas esmeraldas</name>
    <dbReference type="NCBI Taxonomy" id="1808958"/>
    <lineage>
        <taxon>Eukaryota</taxon>
        <taxon>Discoba</taxon>
        <taxon>Euglenozoa</taxon>
        <taxon>Kinetoplastea</taxon>
        <taxon>Metakinetoplastina</taxon>
        <taxon>Trypanosomatida</taxon>
        <taxon>Trypanosomatidae</taxon>
        <taxon>Novymonas</taxon>
    </lineage>
</organism>
<dbReference type="PANTHER" id="PTHR19353">
    <property type="entry name" value="FATTY ACID DESATURASE 2"/>
    <property type="match status" value="1"/>
</dbReference>
<evidence type="ECO:0000256" key="1">
    <source>
        <dbReference type="ARBA" id="ARBA00004141"/>
    </source>
</evidence>
<dbReference type="InterPro" id="IPR012171">
    <property type="entry name" value="Fatty_acid_desaturase"/>
</dbReference>
<keyword evidence="6" id="KW-0443">Lipid metabolism</keyword>
<proteinExistence type="inferred from homology"/>
<dbReference type="GO" id="GO:0006629">
    <property type="term" value="P:lipid metabolic process"/>
    <property type="evidence" value="ECO:0007669"/>
    <property type="project" value="UniProtKB-KW"/>
</dbReference>
<dbReference type="PANTHER" id="PTHR19353:SF88">
    <property type="entry name" value="DELTA(5) FATTY ACID DESATURASE FAT-4"/>
    <property type="match status" value="1"/>
</dbReference>
<evidence type="ECO:0000256" key="4">
    <source>
        <dbReference type="ARBA" id="ARBA00022989"/>
    </source>
</evidence>
<comment type="subcellular location">
    <subcellularLocation>
        <location evidence="1">Membrane</location>
        <topology evidence="1">Multi-pass membrane protein</topology>
    </subcellularLocation>
</comment>
<keyword evidence="5" id="KW-0560">Oxidoreductase</keyword>
<evidence type="ECO:0000256" key="7">
    <source>
        <dbReference type="ARBA" id="ARBA00023136"/>
    </source>
</evidence>
<evidence type="ECO:0000256" key="5">
    <source>
        <dbReference type="ARBA" id="ARBA00023002"/>
    </source>
</evidence>
<evidence type="ECO:0000313" key="10">
    <source>
        <dbReference type="EMBL" id="KAK7196610.1"/>
    </source>
</evidence>